<evidence type="ECO:0000313" key="2">
    <source>
        <dbReference type="EMBL" id="QDX24943.1"/>
    </source>
</evidence>
<keyword evidence="2" id="KW-0540">Nuclease</keyword>
<keyword evidence="3" id="KW-1185">Reference proteome</keyword>
<dbReference type="Pfam" id="PF05685">
    <property type="entry name" value="Uma2"/>
    <property type="match status" value="1"/>
</dbReference>
<gene>
    <name evidence="2" type="ORF">FPZ54_02115</name>
</gene>
<dbReference type="CDD" id="cd06260">
    <property type="entry name" value="DUF820-like"/>
    <property type="match status" value="1"/>
</dbReference>
<evidence type="ECO:0000313" key="3">
    <source>
        <dbReference type="Proteomes" id="UP000318055"/>
    </source>
</evidence>
<dbReference type="RefSeq" id="WP_145844630.1">
    <property type="nucleotide sequence ID" value="NZ_CP042239.1"/>
</dbReference>
<reference evidence="2 3" key="1">
    <citation type="submission" date="2019-07" db="EMBL/GenBank/DDBJ databases">
        <title>Sphingomonas alkalisoli sp. nov., isolated from rhizosphere soil of Suaedae salsa.</title>
        <authorList>
            <person name="Zhang H."/>
            <person name="Xu L."/>
            <person name="Zhang J.-X."/>
            <person name="Sun J.-Q."/>
        </authorList>
    </citation>
    <scope>NUCLEOTIDE SEQUENCE [LARGE SCALE GENOMIC DNA]</scope>
    <source>
        <strain evidence="2 3">XS-10</strain>
    </source>
</reference>
<dbReference type="InterPro" id="IPR012296">
    <property type="entry name" value="Nuclease_put_TT1808"/>
</dbReference>
<name>A0A518RBW8_9SPHN</name>
<dbReference type="EMBL" id="CP042239">
    <property type="protein sequence ID" value="QDX24943.1"/>
    <property type="molecule type" value="Genomic_DNA"/>
</dbReference>
<evidence type="ECO:0000259" key="1">
    <source>
        <dbReference type="Pfam" id="PF05685"/>
    </source>
</evidence>
<proteinExistence type="predicted"/>
<dbReference type="Proteomes" id="UP000318055">
    <property type="component" value="Chromosome"/>
</dbReference>
<dbReference type="GO" id="GO:0004519">
    <property type="term" value="F:endonuclease activity"/>
    <property type="evidence" value="ECO:0007669"/>
    <property type="project" value="UniProtKB-KW"/>
</dbReference>
<feature type="domain" description="Putative restriction endonuclease" evidence="1">
    <location>
        <begin position="18"/>
        <end position="184"/>
    </location>
</feature>
<sequence length="188" mass="20485">MTAQDVLQSPHRYRLRVADYLALAKSGAFEGMQTELIAGDVIVMSPEFRPHWYAKSELGYQLRKSLELSGSRLFSGDEGSVALSDNDMPRPDIIVTDEPRGDGPIPLASVRLLVEVSSSTSATDKGLKAELYAGHEIPEYWVADVDDRTIHQMWSPIDGSYAEQREIAFGDAITAATIAGLTVATATL</sequence>
<protein>
    <submittedName>
        <fullName evidence="2">Uma2 family endonuclease</fullName>
    </submittedName>
</protein>
<organism evidence="2 3">
    <name type="scientific">Sphingomonas suaedae</name>
    <dbReference type="NCBI Taxonomy" id="2599297"/>
    <lineage>
        <taxon>Bacteria</taxon>
        <taxon>Pseudomonadati</taxon>
        <taxon>Pseudomonadota</taxon>
        <taxon>Alphaproteobacteria</taxon>
        <taxon>Sphingomonadales</taxon>
        <taxon>Sphingomonadaceae</taxon>
        <taxon>Sphingomonas</taxon>
    </lineage>
</organism>
<dbReference type="KEGG" id="ssua:FPZ54_02115"/>
<keyword evidence="2" id="KW-0378">Hydrolase</keyword>
<dbReference type="InterPro" id="IPR008538">
    <property type="entry name" value="Uma2"/>
</dbReference>
<dbReference type="AlphaFoldDB" id="A0A518RBW8"/>
<dbReference type="PANTHER" id="PTHR35400">
    <property type="entry name" value="SLR1083 PROTEIN"/>
    <property type="match status" value="1"/>
</dbReference>
<dbReference type="OrthoDB" id="196625at2"/>
<dbReference type="Gene3D" id="3.90.1570.10">
    <property type="entry name" value="tt1808, chain A"/>
    <property type="match status" value="1"/>
</dbReference>
<accession>A0A518RBW8</accession>
<dbReference type="SUPFAM" id="SSF52980">
    <property type="entry name" value="Restriction endonuclease-like"/>
    <property type="match status" value="1"/>
</dbReference>
<dbReference type="InterPro" id="IPR011335">
    <property type="entry name" value="Restrct_endonuc-II-like"/>
</dbReference>
<dbReference type="PANTHER" id="PTHR35400:SF3">
    <property type="entry name" value="SLL1072 PROTEIN"/>
    <property type="match status" value="1"/>
</dbReference>
<keyword evidence="2" id="KW-0255">Endonuclease</keyword>